<evidence type="ECO:0000313" key="7">
    <source>
        <dbReference type="EMBL" id="KAB7505810.1"/>
    </source>
</evidence>
<keyword evidence="4" id="KW-0238">DNA-binding</keyword>
<dbReference type="InterPro" id="IPR040260">
    <property type="entry name" value="RFA2-like"/>
</dbReference>
<evidence type="ECO:0000313" key="8">
    <source>
        <dbReference type="Proteomes" id="UP000326759"/>
    </source>
</evidence>
<dbReference type="GO" id="GO:0005662">
    <property type="term" value="C:DNA replication factor A complex"/>
    <property type="evidence" value="ECO:0007669"/>
    <property type="project" value="TreeGrafter"/>
</dbReference>
<dbReference type="GO" id="GO:0003697">
    <property type="term" value="F:single-stranded DNA binding"/>
    <property type="evidence" value="ECO:0007669"/>
    <property type="project" value="TreeGrafter"/>
</dbReference>
<keyword evidence="5" id="KW-0539">Nucleus</keyword>
<comment type="caution">
    <text evidence="7">The sequence shown here is derived from an EMBL/GenBank/DDBJ whole genome shotgun (WGS) entry which is preliminary data.</text>
</comment>
<dbReference type="SUPFAM" id="SSF46785">
    <property type="entry name" value="Winged helix' DNA-binding domain"/>
    <property type="match status" value="1"/>
</dbReference>
<evidence type="ECO:0000259" key="6">
    <source>
        <dbReference type="Pfam" id="PF08784"/>
    </source>
</evidence>
<comment type="subcellular location">
    <subcellularLocation>
        <location evidence="1">Nucleus</location>
    </subcellularLocation>
</comment>
<dbReference type="CDD" id="cd04478">
    <property type="entry name" value="RPA2_DBD_D"/>
    <property type="match status" value="1"/>
</dbReference>
<sequence length="253" mass="28252">MNSPGQGTPQVKRERRTQNVVPVTIKMINDIQGENLVIGETEVSMVVIVGLIRSVDVSSTKTTYVLEDSTGEIEGVQWETSDSEFDQDRNSSLMEMTYCKVIGSLRTQREKKHIMIFNIVPVIDLNRITTHLLEVLHTSAKIQEIQKKKMNGAGPANPNFNNSFSQQVTQPFQGNVGNMSTDNSHGLSGNQKLIYQIIKLNTDESGIHKQAIYDSTSAKVNRQTVDKVLDDLTSEGLIFTSIDDFHFKTADTF</sequence>
<proteinExistence type="inferred from homology"/>
<dbReference type="PANTHER" id="PTHR13989">
    <property type="entry name" value="REPLICATION PROTEIN A-RELATED"/>
    <property type="match status" value="1"/>
</dbReference>
<evidence type="ECO:0000256" key="1">
    <source>
        <dbReference type="ARBA" id="ARBA00004123"/>
    </source>
</evidence>
<dbReference type="InterPro" id="IPR014892">
    <property type="entry name" value="RPA_C"/>
</dbReference>
<protein>
    <submittedName>
        <fullName evidence="7">Replication protein A subunit</fullName>
    </submittedName>
</protein>
<dbReference type="Pfam" id="PF08784">
    <property type="entry name" value="RPA_C"/>
    <property type="match status" value="1"/>
</dbReference>
<keyword evidence="3" id="KW-0235">DNA replication</keyword>
<keyword evidence="8" id="KW-1185">Reference proteome</keyword>
<dbReference type="InterPro" id="IPR014646">
    <property type="entry name" value="Rfa2/RPA32"/>
</dbReference>
<evidence type="ECO:0000256" key="4">
    <source>
        <dbReference type="ARBA" id="ARBA00023125"/>
    </source>
</evidence>
<dbReference type="Gene3D" id="2.40.50.140">
    <property type="entry name" value="Nucleic acid-binding proteins"/>
    <property type="match status" value="1"/>
</dbReference>
<dbReference type="PANTHER" id="PTHR13989:SF16">
    <property type="entry name" value="REPLICATION PROTEIN A2"/>
    <property type="match status" value="1"/>
</dbReference>
<accession>A0A5N5TJB7</accession>
<dbReference type="GO" id="GO:0000724">
    <property type="term" value="P:double-strand break repair via homologous recombination"/>
    <property type="evidence" value="ECO:0007669"/>
    <property type="project" value="TreeGrafter"/>
</dbReference>
<evidence type="ECO:0000256" key="3">
    <source>
        <dbReference type="ARBA" id="ARBA00022705"/>
    </source>
</evidence>
<evidence type="ECO:0000256" key="5">
    <source>
        <dbReference type="ARBA" id="ARBA00023242"/>
    </source>
</evidence>
<dbReference type="AlphaFoldDB" id="A0A5N5TJB7"/>
<dbReference type="Gene3D" id="1.10.10.10">
    <property type="entry name" value="Winged helix-like DNA-binding domain superfamily/Winged helix DNA-binding domain"/>
    <property type="match status" value="1"/>
</dbReference>
<dbReference type="GO" id="GO:0000781">
    <property type="term" value="C:chromosome, telomeric region"/>
    <property type="evidence" value="ECO:0007669"/>
    <property type="project" value="TreeGrafter"/>
</dbReference>
<reference evidence="7 8" key="1">
    <citation type="journal article" date="2019" name="PLoS Biol.">
        <title>Sex chromosomes control vertical transmission of feminizing Wolbachia symbionts in an isopod.</title>
        <authorList>
            <person name="Becking T."/>
            <person name="Chebbi M.A."/>
            <person name="Giraud I."/>
            <person name="Moumen B."/>
            <person name="Laverre T."/>
            <person name="Caubet Y."/>
            <person name="Peccoud J."/>
            <person name="Gilbert C."/>
            <person name="Cordaux R."/>
        </authorList>
    </citation>
    <scope>NUCLEOTIDE SEQUENCE [LARGE SCALE GENOMIC DNA]</scope>
    <source>
        <strain evidence="7">ANa2</strain>
        <tissue evidence="7">Whole body excluding digestive tract and cuticle</tissue>
    </source>
</reference>
<organism evidence="7 8">
    <name type="scientific">Armadillidium nasatum</name>
    <dbReference type="NCBI Taxonomy" id="96803"/>
    <lineage>
        <taxon>Eukaryota</taxon>
        <taxon>Metazoa</taxon>
        <taxon>Ecdysozoa</taxon>
        <taxon>Arthropoda</taxon>
        <taxon>Crustacea</taxon>
        <taxon>Multicrustacea</taxon>
        <taxon>Malacostraca</taxon>
        <taxon>Eumalacostraca</taxon>
        <taxon>Peracarida</taxon>
        <taxon>Isopoda</taxon>
        <taxon>Oniscidea</taxon>
        <taxon>Crinocheta</taxon>
        <taxon>Armadillidiidae</taxon>
        <taxon>Armadillidium</taxon>
    </lineage>
</organism>
<dbReference type="EMBL" id="SEYY01001100">
    <property type="protein sequence ID" value="KAB7505810.1"/>
    <property type="molecule type" value="Genomic_DNA"/>
</dbReference>
<comment type="similarity">
    <text evidence="2">Belongs to the replication factor A protein 2 family.</text>
</comment>
<dbReference type="Proteomes" id="UP000326759">
    <property type="component" value="Unassembled WGS sequence"/>
</dbReference>
<evidence type="ECO:0000256" key="2">
    <source>
        <dbReference type="ARBA" id="ARBA00007815"/>
    </source>
</evidence>
<dbReference type="InterPro" id="IPR012340">
    <property type="entry name" value="NA-bd_OB-fold"/>
</dbReference>
<dbReference type="InterPro" id="IPR036390">
    <property type="entry name" value="WH_DNA-bd_sf"/>
</dbReference>
<dbReference type="OrthoDB" id="25571at2759"/>
<dbReference type="PIRSF" id="PIRSF036949">
    <property type="entry name" value="RPA32"/>
    <property type="match status" value="1"/>
</dbReference>
<dbReference type="GO" id="GO:0006260">
    <property type="term" value="P:DNA replication"/>
    <property type="evidence" value="ECO:0007669"/>
    <property type="project" value="UniProtKB-KW"/>
</dbReference>
<feature type="domain" description="Replication protein A C-terminal" evidence="6">
    <location>
        <begin position="145"/>
        <end position="244"/>
    </location>
</feature>
<name>A0A5N5TJB7_9CRUS</name>
<dbReference type="InterPro" id="IPR036388">
    <property type="entry name" value="WH-like_DNA-bd_sf"/>
</dbReference>
<gene>
    <name evidence="7" type="primary">RPA2</name>
    <name evidence="7" type="ORF">Anas_00749</name>
</gene>
<dbReference type="SUPFAM" id="SSF50249">
    <property type="entry name" value="Nucleic acid-binding proteins"/>
    <property type="match status" value="1"/>
</dbReference>
<dbReference type="GO" id="GO:0035861">
    <property type="term" value="C:site of double-strand break"/>
    <property type="evidence" value="ECO:0007669"/>
    <property type="project" value="TreeGrafter"/>
</dbReference>
<dbReference type="GO" id="GO:0006289">
    <property type="term" value="P:nucleotide-excision repair"/>
    <property type="evidence" value="ECO:0007669"/>
    <property type="project" value="TreeGrafter"/>
</dbReference>